<dbReference type="PANTHER" id="PTHR46320">
    <property type="entry name" value="GLYCEROPHOSPHODIESTER PHOSPHODIESTERASE 1"/>
    <property type="match status" value="1"/>
</dbReference>
<dbReference type="Gene3D" id="3.20.20.190">
    <property type="entry name" value="Phosphatidylinositol (PI) phosphodiesterase"/>
    <property type="match status" value="1"/>
</dbReference>
<proteinExistence type="predicted"/>
<organism evidence="1">
    <name type="scientific">Cyprideis torosa</name>
    <dbReference type="NCBI Taxonomy" id="163714"/>
    <lineage>
        <taxon>Eukaryota</taxon>
        <taxon>Metazoa</taxon>
        <taxon>Ecdysozoa</taxon>
        <taxon>Arthropoda</taxon>
        <taxon>Crustacea</taxon>
        <taxon>Oligostraca</taxon>
        <taxon>Ostracoda</taxon>
        <taxon>Podocopa</taxon>
        <taxon>Podocopida</taxon>
        <taxon>Cytherocopina</taxon>
        <taxon>Cytheroidea</taxon>
        <taxon>Cytherideidae</taxon>
        <taxon>Cyprideis</taxon>
    </lineage>
</organism>
<dbReference type="InterPro" id="IPR017946">
    <property type="entry name" value="PLC-like_Pdiesterase_TIM-brl"/>
</dbReference>
<name>A0A7R8WIK1_9CRUS</name>
<evidence type="ECO:0000313" key="1">
    <source>
        <dbReference type="EMBL" id="CAD7231555.1"/>
    </source>
</evidence>
<dbReference type="PANTHER" id="PTHR46320:SF1">
    <property type="entry name" value="GLYCEROPHOSPHODIESTER PHOSPHODIESTERASE 1"/>
    <property type="match status" value="1"/>
</dbReference>
<accession>A0A7R8WIK1</accession>
<protein>
    <submittedName>
        <fullName evidence="1">Uncharacterized protein</fullName>
    </submittedName>
</protein>
<dbReference type="AlphaFoldDB" id="A0A7R8WIK1"/>
<dbReference type="GO" id="GO:0008889">
    <property type="term" value="F:glycerophosphodiester phosphodiesterase activity"/>
    <property type="evidence" value="ECO:0007669"/>
    <property type="project" value="TreeGrafter"/>
</dbReference>
<reference evidence="1" key="1">
    <citation type="submission" date="2020-11" db="EMBL/GenBank/DDBJ databases">
        <authorList>
            <person name="Tran Van P."/>
        </authorList>
    </citation>
    <scope>NUCLEOTIDE SEQUENCE</scope>
</reference>
<dbReference type="PROSITE" id="PS51704">
    <property type="entry name" value="GP_PDE"/>
    <property type="match status" value="1"/>
</dbReference>
<dbReference type="GO" id="GO:0006644">
    <property type="term" value="P:phospholipid metabolic process"/>
    <property type="evidence" value="ECO:0007669"/>
    <property type="project" value="TreeGrafter"/>
</dbReference>
<dbReference type="GO" id="GO:0070291">
    <property type="term" value="P:N-acylethanolamine metabolic process"/>
    <property type="evidence" value="ECO:0007669"/>
    <property type="project" value="TreeGrafter"/>
</dbReference>
<dbReference type="Pfam" id="PF03009">
    <property type="entry name" value="GDPD"/>
    <property type="match status" value="1"/>
</dbReference>
<dbReference type="PROSITE" id="PS51257">
    <property type="entry name" value="PROKAR_LIPOPROTEIN"/>
    <property type="match status" value="1"/>
</dbReference>
<dbReference type="InterPro" id="IPR030395">
    <property type="entry name" value="GP_PDE_dom"/>
</dbReference>
<dbReference type="EMBL" id="OB663629">
    <property type="protein sequence ID" value="CAD7231555.1"/>
    <property type="molecule type" value="Genomic_DNA"/>
</dbReference>
<dbReference type="GO" id="GO:0005886">
    <property type="term" value="C:plasma membrane"/>
    <property type="evidence" value="ECO:0007669"/>
    <property type="project" value="TreeGrafter"/>
</dbReference>
<sequence>MRQVLYFLGYFIVLFACVQFRIPQPPEERVRAVFGDDPFAHYLERKRRSGFSELDDHDSEDDVKPLIVGHRGAALDAPENSISGFRWCKSQGIGAVEFDVMITKDGIPIIFHDDTVDRVTSGEGRVADLTYDELQQFDLGEKFPIRREENDPSITQK</sequence>
<dbReference type="OrthoDB" id="197419at2759"/>
<dbReference type="GO" id="GO:0006580">
    <property type="term" value="P:ethanolamine metabolic process"/>
    <property type="evidence" value="ECO:0007669"/>
    <property type="project" value="TreeGrafter"/>
</dbReference>
<gene>
    <name evidence="1" type="ORF">CTOB1V02_LOCUS9402</name>
</gene>
<dbReference type="SUPFAM" id="SSF51695">
    <property type="entry name" value="PLC-like phosphodiesterases"/>
    <property type="match status" value="1"/>
</dbReference>